<comment type="cofactor">
    <cofactor evidence="11">
        <name>NADPH</name>
        <dbReference type="ChEBI" id="CHEBI:57783"/>
    </cofactor>
</comment>
<feature type="domain" description="FMN-dependent dehydrogenase" evidence="12">
    <location>
        <begin position="161"/>
        <end position="317"/>
    </location>
</feature>
<dbReference type="Gene3D" id="3.20.20.70">
    <property type="entry name" value="Aldolase class I"/>
    <property type="match status" value="1"/>
</dbReference>
<keyword evidence="14" id="KW-1185">Reference proteome</keyword>
<dbReference type="GO" id="GO:0008299">
    <property type="term" value="P:isoprenoid biosynthetic process"/>
    <property type="evidence" value="ECO:0007669"/>
    <property type="project" value="UniProtKB-UniRule"/>
</dbReference>
<dbReference type="GO" id="GO:0000287">
    <property type="term" value="F:magnesium ion binding"/>
    <property type="evidence" value="ECO:0007669"/>
    <property type="project" value="UniProtKB-UniRule"/>
</dbReference>
<evidence type="ECO:0000256" key="2">
    <source>
        <dbReference type="ARBA" id="ARBA00022490"/>
    </source>
</evidence>
<comment type="function">
    <text evidence="11">Involved in the biosynthesis of isoprenoids. Catalyzes the 1,3-allylic rearrangement of the homoallylic substrate isopentenyl (IPP) to its allylic isomer, dimethylallyl diphosphate (DMAPP).</text>
</comment>
<evidence type="ECO:0000256" key="9">
    <source>
        <dbReference type="ARBA" id="ARBA00023235"/>
    </source>
</evidence>
<dbReference type="HAMAP" id="MF_00354">
    <property type="entry name" value="Idi_2"/>
    <property type="match status" value="1"/>
</dbReference>
<feature type="binding site" evidence="11">
    <location>
        <position position="90"/>
    </location>
    <ligand>
        <name>FMN</name>
        <dbReference type="ChEBI" id="CHEBI:58210"/>
    </ligand>
</feature>
<keyword evidence="8 11" id="KW-0414">Isoprene biosynthesis</keyword>
<dbReference type="OrthoDB" id="9795032at2"/>
<comment type="subcellular location">
    <subcellularLocation>
        <location evidence="11">Cytoplasm</location>
    </subcellularLocation>
</comment>
<feature type="binding site" evidence="11">
    <location>
        <position position="210"/>
    </location>
    <ligand>
        <name>FMN</name>
        <dbReference type="ChEBI" id="CHEBI:58210"/>
    </ligand>
</feature>
<feature type="binding site" evidence="11">
    <location>
        <begin position="60"/>
        <end position="62"/>
    </location>
    <ligand>
        <name>FMN</name>
        <dbReference type="ChEBI" id="CHEBI:58210"/>
    </ligand>
</feature>
<gene>
    <name evidence="11 13" type="primary">fni</name>
    <name evidence="13" type="ORF">Aocu_09080</name>
</gene>
<dbReference type="GO" id="GO:0004452">
    <property type="term" value="F:isopentenyl-diphosphate delta-isomerase activity"/>
    <property type="evidence" value="ECO:0007669"/>
    <property type="project" value="UniProtKB-UniRule"/>
</dbReference>
<dbReference type="GO" id="GO:0016491">
    <property type="term" value="F:oxidoreductase activity"/>
    <property type="evidence" value="ECO:0007669"/>
    <property type="project" value="InterPro"/>
</dbReference>
<dbReference type="NCBIfam" id="TIGR02151">
    <property type="entry name" value="IPP_isom_2"/>
    <property type="match status" value="1"/>
</dbReference>
<dbReference type="HOGENOM" id="CLU_065515_0_0_14"/>
<comment type="catalytic activity">
    <reaction evidence="11">
        <text>isopentenyl diphosphate = dimethylallyl diphosphate</text>
        <dbReference type="Rhea" id="RHEA:23284"/>
        <dbReference type="ChEBI" id="CHEBI:57623"/>
        <dbReference type="ChEBI" id="CHEBI:128769"/>
        <dbReference type="EC" id="5.3.3.2"/>
    </reaction>
</comment>
<dbReference type="FunCoup" id="A0A061AH87">
    <property type="interactions" value="37"/>
</dbReference>
<evidence type="ECO:0000313" key="14">
    <source>
        <dbReference type="Proteomes" id="UP000032434"/>
    </source>
</evidence>
<feature type="binding site" evidence="11">
    <location>
        <begin position="5"/>
        <end position="6"/>
    </location>
    <ligand>
        <name>substrate</name>
    </ligand>
</feature>
<protein>
    <recommendedName>
        <fullName evidence="11">Isopentenyl-diphosphate delta-isomerase</fullName>
        <shortName evidence="11">IPP isomerase</shortName>
        <ecNumber evidence="11">5.3.3.2</ecNumber>
    </recommendedName>
    <alternativeName>
        <fullName evidence="11">Isopentenyl diphosphate:dimethylallyl diphosphate isomerase</fullName>
    </alternativeName>
    <alternativeName>
        <fullName evidence="11">Isopentenyl pyrophosphate isomerase</fullName>
    </alternativeName>
    <alternativeName>
        <fullName evidence="11">Type 2 isopentenyl diphosphate isomerase</fullName>
        <shortName evidence="11">IDI-2</shortName>
    </alternativeName>
</protein>
<feature type="binding site" evidence="11">
    <location>
        <position position="149"/>
    </location>
    <ligand>
        <name>Mg(2+)</name>
        <dbReference type="ChEBI" id="CHEBI:18420"/>
    </ligand>
</feature>
<dbReference type="PANTHER" id="PTHR43665">
    <property type="entry name" value="ISOPENTENYL-DIPHOSPHATE DELTA-ISOMERASE"/>
    <property type="match status" value="1"/>
</dbReference>
<proteinExistence type="inferred from homology"/>
<evidence type="ECO:0000256" key="3">
    <source>
        <dbReference type="ARBA" id="ARBA00022630"/>
    </source>
</evidence>
<evidence type="ECO:0000259" key="12">
    <source>
        <dbReference type="Pfam" id="PF01070"/>
    </source>
</evidence>
<comment type="cofactor">
    <cofactor evidence="11">
        <name>Mg(2+)</name>
        <dbReference type="ChEBI" id="CHEBI:18420"/>
    </cofactor>
</comment>
<keyword evidence="4 11" id="KW-0288">FMN</keyword>
<keyword evidence="9 11" id="KW-0413">Isomerase</keyword>
<feature type="binding site" evidence="11">
    <location>
        <position position="205"/>
    </location>
    <ligand>
        <name>FMN</name>
        <dbReference type="ChEBI" id="CHEBI:58210"/>
    </ligand>
</feature>
<dbReference type="InterPro" id="IPR013785">
    <property type="entry name" value="Aldolase_TIM"/>
</dbReference>
<dbReference type="PANTHER" id="PTHR43665:SF1">
    <property type="entry name" value="ISOPENTENYL-DIPHOSPHATE DELTA-ISOMERASE"/>
    <property type="match status" value="1"/>
</dbReference>
<dbReference type="CDD" id="cd02811">
    <property type="entry name" value="IDI-2_FMN"/>
    <property type="match status" value="1"/>
</dbReference>
<comment type="caution">
    <text evidence="11">Lacks conserved residue(s) required for the propagation of feature annotation.</text>
</comment>
<reference evidence="14" key="1">
    <citation type="submission" date="2014-05" db="EMBL/GenBank/DDBJ databases">
        <authorList>
            <person name="Kube M."/>
        </authorList>
    </citation>
    <scope>NUCLEOTIDE SEQUENCE [LARGE SCALE GENOMIC DNA]</scope>
</reference>
<comment type="cofactor">
    <cofactor evidence="1 11">
        <name>FMN</name>
        <dbReference type="ChEBI" id="CHEBI:58210"/>
    </cofactor>
</comment>
<dbReference type="RefSeq" id="WP_045749448.1">
    <property type="nucleotide sequence ID" value="NZ_FUZK01000001.1"/>
</dbReference>
<comment type="similarity">
    <text evidence="11">Belongs to the IPP isomerase type 2 family.</text>
</comment>
<evidence type="ECO:0000256" key="4">
    <source>
        <dbReference type="ARBA" id="ARBA00022643"/>
    </source>
</evidence>
<dbReference type="Proteomes" id="UP000032434">
    <property type="component" value="Chromosome 1"/>
</dbReference>
<accession>A0A061AH87</accession>
<dbReference type="Pfam" id="PF01070">
    <property type="entry name" value="FMN_dh"/>
    <property type="match status" value="1"/>
</dbReference>
<evidence type="ECO:0000256" key="5">
    <source>
        <dbReference type="ARBA" id="ARBA00022723"/>
    </source>
</evidence>
<dbReference type="PIRSF" id="PIRSF003314">
    <property type="entry name" value="IPP_isomerase"/>
    <property type="match status" value="1"/>
</dbReference>
<dbReference type="KEGG" id="aoc:Aocu_09080"/>
<keyword evidence="3 11" id="KW-0285">Flavoprotein</keyword>
<dbReference type="PATRIC" id="fig|35623.3.peg.907"/>
<dbReference type="STRING" id="35623.Aocu_09080"/>
<feature type="binding site" evidence="11">
    <location>
        <begin position="254"/>
        <end position="256"/>
    </location>
    <ligand>
        <name>FMN</name>
        <dbReference type="ChEBI" id="CHEBI:58210"/>
    </ligand>
</feature>
<keyword evidence="7 11" id="KW-0521">NADP</keyword>
<evidence type="ECO:0000256" key="1">
    <source>
        <dbReference type="ARBA" id="ARBA00001917"/>
    </source>
</evidence>
<keyword evidence="5 11" id="KW-0479">Metal-binding</keyword>
<evidence type="ECO:0000256" key="11">
    <source>
        <dbReference type="HAMAP-Rule" id="MF_00354"/>
    </source>
</evidence>
<dbReference type="GO" id="GO:0070402">
    <property type="term" value="F:NADPH binding"/>
    <property type="evidence" value="ECO:0007669"/>
    <property type="project" value="UniProtKB-UniRule"/>
</dbReference>
<keyword evidence="2 11" id="KW-0963">Cytoplasm</keyword>
<name>A0A061AH87_9MOLU</name>
<dbReference type="InParanoid" id="A0A061AH87"/>
<dbReference type="InterPro" id="IPR011179">
    <property type="entry name" value="IPdP_isomerase"/>
</dbReference>
<dbReference type="EMBL" id="LK028559">
    <property type="protein sequence ID" value="CDR30981.1"/>
    <property type="molecule type" value="Genomic_DNA"/>
</dbReference>
<organism evidence="13 14">
    <name type="scientific">Acholeplasma oculi</name>
    <dbReference type="NCBI Taxonomy" id="35623"/>
    <lineage>
        <taxon>Bacteria</taxon>
        <taxon>Bacillati</taxon>
        <taxon>Mycoplasmatota</taxon>
        <taxon>Mollicutes</taxon>
        <taxon>Acholeplasmatales</taxon>
        <taxon>Acholeplasmataceae</taxon>
        <taxon>Acholeplasma</taxon>
    </lineage>
</organism>
<evidence type="ECO:0000313" key="13">
    <source>
        <dbReference type="EMBL" id="CDR30981.1"/>
    </source>
</evidence>
<dbReference type="GO" id="GO:0005737">
    <property type="term" value="C:cytoplasm"/>
    <property type="evidence" value="ECO:0007669"/>
    <property type="project" value="UniProtKB-SubCell"/>
</dbReference>
<keyword evidence="6 11" id="KW-0460">Magnesium</keyword>
<dbReference type="SUPFAM" id="SSF51395">
    <property type="entry name" value="FMN-linked oxidoreductases"/>
    <property type="match status" value="1"/>
</dbReference>
<dbReference type="InterPro" id="IPR000262">
    <property type="entry name" value="FMN-dep_DH"/>
</dbReference>
<feature type="binding site" evidence="11">
    <location>
        <begin position="275"/>
        <end position="276"/>
    </location>
    <ligand>
        <name>FMN</name>
        <dbReference type="ChEBI" id="CHEBI:58210"/>
    </ligand>
</feature>
<feature type="binding site" evidence="11">
    <location>
        <position position="180"/>
    </location>
    <ligand>
        <name>FMN</name>
        <dbReference type="ChEBI" id="CHEBI:58210"/>
    </ligand>
</feature>
<sequence>MIKNRKDEHIAFAFKQGIRINRFDDVFLESTDLPEMSIEDIDLSTTFLGYDIPYPFYINAMTGGSLKATEINEFLSKLANHFNLPMVLGSQSIAIKDASWESSFKVARKHHNGLLISNVNPNFTLEQAKKAIQMVDSNGLSIHINLIQELSMAEGDRDFRLWNDNIKNIVSNIQVPVYVKQVGQGMSLQTVQKLKKLGVKAIDVSGKGGTSFIEIESNRSKTDYSYLESFSIETVDALLNLKDETELDIYASGGIRNPLDVIKALTLGAKAVGLSKWFLLLTELSMEEAIQRVEQFITDLKKIMLIVGKQNIKALKEVKYTVKS</sequence>
<dbReference type="GO" id="GO:0010181">
    <property type="term" value="F:FMN binding"/>
    <property type="evidence" value="ECO:0007669"/>
    <property type="project" value="UniProtKB-UniRule"/>
</dbReference>
<dbReference type="AlphaFoldDB" id="A0A061AH87"/>
<dbReference type="EC" id="5.3.3.2" evidence="11"/>
<evidence type="ECO:0000256" key="6">
    <source>
        <dbReference type="ARBA" id="ARBA00022842"/>
    </source>
</evidence>
<evidence type="ECO:0000256" key="8">
    <source>
        <dbReference type="ARBA" id="ARBA00023229"/>
    </source>
</evidence>
<feature type="binding site" evidence="11">
    <location>
        <position position="118"/>
    </location>
    <ligand>
        <name>FMN</name>
        <dbReference type="ChEBI" id="CHEBI:58210"/>
    </ligand>
</feature>
<comment type="subunit">
    <text evidence="10 11">Homooctamer. Dimer of tetramers.</text>
</comment>
<feature type="binding site" evidence="11">
    <location>
        <position position="148"/>
    </location>
    <ligand>
        <name>substrate</name>
    </ligand>
</feature>
<evidence type="ECO:0000256" key="10">
    <source>
        <dbReference type="ARBA" id="ARBA00025810"/>
    </source>
</evidence>
<evidence type="ECO:0000256" key="7">
    <source>
        <dbReference type="ARBA" id="ARBA00022857"/>
    </source>
</evidence>